<gene>
    <name evidence="8" type="ORF">GP486_000219</name>
</gene>
<keyword evidence="9" id="KW-1185">Reference proteome</keyword>
<evidence type="ECO:0000259" key="7">
    <source>
        <dbReference type="Pfam" id="PF20649"/>
    </source>
</evidence>
<feature type="domain" description="Conserved oligomeric Golgi complex subunit 5 N-terminal" evidence="6">
    <location>
        <begin position="13"/>
        <end position="145"/>
    </location>
</feature>
<evidence type="ECO:0000313" key="9">
    <source>
        <dbReference type="Proteomes" id="UP000750711"/>
    </source>
</evidence>
<dbReference type="AlphaFoldDB" id="A0A9P8LJC3"/>
<keyword evidence="4" id="KW-0472">Membrane</keyword>
<dbReference type="PANTHER" id="PTHR13228">
    <property type="entry name" value="CONSERVED OLIGOMERIC GOLGI COMPLEX COMPONENT 5"/>
    <property type="match status" value="1"/>
</dbReference>
<dbReference type="GO" id="GO:0017119">
    <property type="term" value="C:Golgi transport complex"/>
    <property type="evidence" value="ECO:0007669"/>
    <property type="project" value="InterPro"/>
</dbReference>
<dbReference type="EMBL" id="JAGHQM010000011">
    <property type="protein sequence ID" value="KAH0566397.1"/>
    <property type="molecule type" value="Genomic_DNA"/>
</dbReference>
<evidence type="ECO:0000256" key="4">
    <source>
        <dbReference type="ARBA" id="ARBA00023136"/>
    </source>
</evidence>
<comment type="caution">
    <text evidence="8">The sequence shown here is derived from an EMBL/GenBank/DDBJ whole genome shotgun (WGS) entry which is preliminary data.</text>
</comment>
<keyword evidence="3" id="KW-0333">Golgi apparatus</keyword>
<evidence type="ECO:0000256" key="2">
    <source>
        <dbReference type="ARBA" id="ARBA00020974"/>
    </source>
</evidence>
<feature type="compositionally biased region" description="Polar residues" evidence="5">
    <location>
        <begin position="245"/>
        <end position="259"/>
    </location>
</feature>
<dbReference type="GO" id="GO:0006891">
    <property type="term" value="P:intra-Golgi vesicle-mediated transport"/>
    <property type="evidence" value="ECO:0007669"/>
    <property type="project" value="InterPro"/>
</dbReference>
<evidence type="ECO:0000313" key="8">
    <source>
        <dbReference type="EMBL" id="KAH0566397.1"/>
    </source>
</evidence>
<reference evidence="8" key="1">
    <citation type="submission" date="2021-03" db="EMBL/GenBank/DDBJ databases">
        <title>Comparative genomics and phylogenomic investigation of the class Geoglossomycetes provide insights into ecological specialization and systematics.</title>
        <authorList>
            <person name="Melie T."/>
            <person name="Pirro S."/>
            <person name="Miller A.N."/>
            <person name="Quandt A."/>
        </authorList>
    </citation>
    <scope>NUCLEOTIDE SEQUENCE</scope>
    <source>
        <strain evidence="8">CAQ_001_2017</strain>
    </source>
</reference>
<dbReference type="PANTHER" id="PTHR13228:SF3">
    <property type="entry name" value="CONSERVED OLIGOMERIC GOLGI COMPLEX SUBUNIT 5"/>
    <property type="match status" value="1"/>
</dbReference>
<proteinExistence type="predicted"/>
<evidence type="ECO:0000256" key="3">
    <source>
        <dbReference type="ARBA" id="ARBA00023034"/>
    </source>
</evidence>
<feature type="region of interest" description="Disordered" evidence="5">
    <location>
        <begin position="236"/>
        <end position="259"/>
    </location>
</feature>
<feature type="region of interest" description="Disordered" evidence="5">
    <location>
        <begin position="442"/>
        <end position="461"/>
    </location>
</feature>
<dbReference type="Proteomes" id="UP000750711">
    <property type="component" value="Unassembled WGS sequence"/>
</dbReference>
<evidence type="ECO:0000259" key="6">
    <source>
        <dbReference type="Pfam" id="PF10392"/>
    </source>
</evidence>
<name>A0A9P8LJC3_9PEZI</name>
<accession>A0A9P8LJC3</accession>
<dbReference type="GO" id="GO:0000139">
    <property type="term" value="C:Golgi membrane"/>
    <property type="evidence" value="ECO:0007669"/>
    <property type="project" value="UniProtKB-SubCell"/>
</dbReference>
<organism evidence="8 9">
    <name type="scientific">Trichoglossum hirsutum</name>
    <dbReference type="NCBI Taxonomy" id="265104"/>
    <lineage>
        <taxon>Eukaryota</taxon>
        <taxon>Fungi</taxon>
        <taxon>Dikarya</taxon>
        <taxon>Ascomycota</taxon>
        <taxon>Pezizomycotina</taxon>
        <taxon>Geoglossomycetes</taxon>
        <taxon>Geoglossales</taxon>
        <taxon>Geoglossaceae</taxon>
        <taxon>Trichoglossum</taxon>
    </lineage>
</organism>
<dbReference type="Pfam" id="PF10392">
    <property type="entry name" value="COG5_N"/>
    <property type="match status" value="1"/>
</dbReference>
<evidence type="ECO:0000256" key="5">
    <source>
        <dbReference type="SAM" id="MobiDB-lite"/>
    </source>
</evidence>
<comment type="subcellular location">
    <subcellularLocation>
        <location evidence="1">Golgi apparatus membrane</location>
        <topology evidence="1">Peripheral membrane protein</topology>
    </subcellularLocation>
</comment>
<evidence type="ECO:0000256" key="1">
    <source>
        <dbReference type="ARBA" id="ARBA00004395"/>
    </source>
</evidence>
<dbReference type="InterPro" id="IPR019465">
    <property type="entry name" value="Cog5"/>
</dbReference>
<dbReference type="InterPro" id="IPR049176">
    <property type="entry name" value="COG5_N"/>
</dbReference>
<protein>
    <recommendedName>
        <fullName evidence="2">Conserved oligomeric Golgi complex subunit 5</fullName>
    </recommendedName>
</protein>
<feature type="domain" description="Conserved oligomeric Golgi complex subunit 5 helical" evidence="7">
    <location>
        <begin position="302"/>
        <end position="437"/>
    </location>
</feature>
<sequence>MAEPEPPSYIDYESFLDPSFSAAAFANSLVLATNNPSDSPLDLTTPLSRVLFDVQEIDTHIHNLTTSSALPLLTHTSEDRDASQRIVKEVEAQVVGLTEAYERLEREILLRWEAAEEVRLVTERLWQTVKTGRSVGRCLLLGRQLEVQIAEAGGLGVGGPGKKEDHRAMVRAAGTILNLRLIFSASGEGEEGEGMDKVNVVTALKNDLITPSERNIRNKAHQIIREFSLSGLSATSGGVTATSTNPNSLQQQQPSDTTAPSTFMQIEDTKSRATSAFLTLYLLSNTSTAASSKGNLEAHTFQPDLLIAALQAFLQTSITSSLAALARALGNLPALDRALLEVSSRCQNIVALEALLESTKPPPHPLLSPTSPNQAIPPPDLLTPFLQSLDSTSLASHFWRSLASSLAPRVMDILNKGGIAARALRTNRDRVRDGIRECVVKGSQAPGGPTRGGSVAKKDGAAGGWEREVGVMVGAVVGTIGR</sequence>
<dbReference type="InterPro" id="IPR048485">
    <property type="entry name" value="COG5_helical"/>
</dbReference>
<dbReference type="Pfam" id="PF20649">
    <property type="entry name" value="COG5_C"/>
    <property type="match status" value="1"/>
</dbReference>